<dbReference type="eggNOG" id="COG1376">
    <property type="taxonomic scope" value="Bacteria"/>
</dbReference>
<keyword evidence="5" id="KW-0378">Hydrolase</keyword>
<comment type="pathway">
    <text evidence="1 9">Cell wall biogenesis; peptidoglycan biosynthesis.</text>
</comment>
<sequence length="270" mass="29915">MKKIKKMGALILAASLLPSFVSAKGFVRQNDFMNKSGHERTHSLKKWQARMNLPVTGGMNAKTKQALYTENYEVYDMVTNPPTSGNWIVVNKSRRTLTLYKGGQALGKFPVTLGTGSTPTPSAKARIHNMHKNPAWGGMGGKYTPVASNDPNNPLGERWMGLSIPGKSGYGIHGNIKPLQIGGYYSNGCIRMFNYDIENEIFPKMKVGAPVWMGTDAELESWGVYQFSRPKKAEAKPVEKQNPKPVDKKETIKENINPIEEVPVGDLLEF</sequence>
<dbReference type="OrthoDB" id="9787225at2"/>
<keyword evidence="7 9" id="KW-0573">Peptidoglycan synthesis</keyword>
<keyword evidence="4" id="KW-0808">Transferase</keyword>
<proteinExistence type="inferred from homology"/>
<dbReference type="PANTHER" id="PTHR30582:SF24">
    <property type="entry name" value="L,D-TRANSPEPTIDASE ERFK_SRFK-RELATED"/>
    <property type="match status" value="1"/>
</dbReference>
<dbReference type="PROSITE" id="PS52029">
    <property type="entry name" value="LD_TPASE"/>
    <property type="match status" value="1"/>
</dbReference>
<comment type="similarity">
    <text evidence="2">Belongs to the YkuD family.</text>
</comment>
<dbReference type="PANTHER" id="PTHR30582">
    <property type="entry name" value="L,D-TRANSPEPTIDASE"/>
    <property type="match status" value="1"/>
</dbReference>
<dbReference type="GO" id="GO:0008360">
    <property type="term" value="P:regulation of cell shape"/>
    <property type="evidence" value="ECO:0007669"/>
    <property type="project" value="UniProtKB-UniRule"/>
</dbReference>
<dbReference type="SUPFAM" id="SSF141523">
    <property type="entry name" value="L,D-transpeptidase catalytic domain-like"/>
    <property type="match status" value="1"/>
</dbReference>
<evidence type="ECO:0000256" key="11">
    <source>
        <dbReference type="SAM" id="SignalP"/>
    </source>
</evidence>
<dbReference type="InterPro" id="IPR038063">
    <property type="entry name" value="Transpep_catalytic_dom"/>
</dbReference>
<dbReference type="AlphaFoldDB" id="E4KWJ7"/>
<dbReference type="UniPathway" id="UPA00219"/>
<keyword evidence="11" id="KW-0732">Signal</keyword>
<dbReference type="EMBL" id="AENP01000003">
    <property type="protein sequence ID" value="EFR33817.1"/>
    <property type="molecule type" value="Genomic_DNA"/>
</dbReference>
<accession>E4KWJ7</accession>
<keyword evidence="3" id="KW-0328">Glycosyltransferase</keyword>
<evidence type="ECO:0000256" key="7">
    <source>
        <dbReference type="ARBA" id="ARBA00022984"/>
    </source>
</evidence>
<dbReference type="GO" id="GO:0016757">
    <property type="term" value="F:glycosyltransferase activity"/>
    <property type="evidence" value="ECO:0007669"/>
    <property type="project" value="UniProtKB-KW"/>
</dbReference>
<feature type="region of interest" description="Disordered" evidence="10">
    <location>
        <begin position="230"/>
        <end position="254"/>
    </location>
</feature>
<evidence type="ECO:0000256" key="2">
    <source>
        <dbReference type="ARBA" id="ARBA00005992"/>
    </source>
</evidence>
<dbReference type="CDD" id="cd16913">
    <property type="entry name" value="YkuD_like"/>
    <property type="match status" value="1"/>
</dbReference>
<dbReference type="GO" id="GO:0071555">
    <property type="term" value="P:cell wall organization"/>
    <property type="evidence" value="ECO:0007669"/>
    <property type="project" value="UniProtKB-UniRule"/>
</dbReference>
<feature type="active site" description="Proton donor/acceptor" evidence="9">
    <location>
        <position position="173"/>
    </location>
</feature>
<evidence type="ECO:0000256" key="10">
    <source>
        <dbReference type="SAM" id="MobiDB-lite"/>
    </source>
</evidence>
<dbReference type="GO" id="GO:0071972">
    <property type="term" value="F:peptidoglycan L,D-transpeptidase activity"/>
    <property type="evidence" value="ECO:0007669"/>
    <property type="project" value="TreeGrafter"/>
</dbReference>
<protein>
    <submittedName>
        <fullName evidence="13">ErfK/YbiS/YcfS/YnhG</fullName>
    </submittedName>
</protein>
<evidence type="ECO:0000256" key="6">
    <source>
        <dbReference type="ARBA" id="ARBA00022960"/>
    </source>
</evidence>
<evidence type="ECO:0000313" key="13">
    <source>
        <dbReference type="EMBL" id="EFR33817.1"/>
    </source>
</evidence>
<evidence type="ECO:0000256" key="3">
    <source>
        <dbReference type="ARBA" id="ARBA00022676"/>
    </source>
</evidence>
<evidence type="ECO:0000256" key="1">
    <source>
        <dbReference type="ARBA" id="ARBA00004752"/>
    </source>
</evidence>
<dbReference type="Proteomes" id="UP000003705">
    <property type="component" value="Unassembled WGS sequence"/>
</dbReference>
<feature type="active site" description="Nucleophile" evidence="9">
    <location>
        <position position="189"/>
    </location>
</feature>
<keyword evidence="14" id="KW-1185">Reference proteome</keyword>
<feature type="compositionally biased region" description="Basic and acidic residues" evidence="10">
    <location>
        <begin position="231"/>
        <end position="253"/>
    </location>
</feature>
<evidence type="ECO:0000256" key="5">
    <source>
        <dbReference type="ARBA" id="ARBA00022801"/>
    </source>
</evidence>
<dbReference type="InterPro" id="IPR050979">
    <property type="entry name" value="LD-transpeptidase"/>
</dbReference>
<dbReference type="GO" id="GO:0005576">
    <property type="term" value="C:extracellular region"/>
    <property type="evidence" value="ECO:0007669"/>
    <property type="project" value="TreeGrafter"/>
</dbReference>
<gene>
    <name evidence="13" type="ORF">HMPREF9286_0563</name>
</gene>
<name>E4KWJ7_9FIRM</name>
<dbReference type="Gene3D" id="2.40.440.10">
    <property type="entry name" value="L,D-transpeptidase catalytic domain-like"/>
    <property type="match status" value="1"/>
</dbReference>
<feature type="signal peptide" evidence="11">
    <location>
        <begin position="1"/>
        <end position="23"/>
    </location>
</feature>
<evidence type="ECO:0000313" key="14">
    <source>
        <dbReference type="Proteomes" id="UP000003705"/>
    </source>
</evidence>
<organism evidence="13 14">
    <name type="scientific">Peptoniphilus harei ACS-146-V-Sch2b</name>
    <dbReference type="NCBI Taxonomy" id="908338"/>
    <lineage>
        <taxon>Bacteria</taxon>
        <taxon>Bacillati</taxon>
        <taxon>Bacillota</taxon>
        <taxon>Tissierellia</taxon>
        <taxon>Tissierellales</taxon>
        <taxon>Peptoniphilaceae</taxon>
        <taxon>Peptoniphilus</taxon>
    </lineage>
</organism>
<keyword evidence="8 9" id="KW-0961">Cell wall biogenesis/degradation</keyword>
<evidence type="ECO:0000256" key="9">
    <source>
        <dbReference type="PROSITE-ProRule" id="PRU01373"/>
    </source>
</evidence>
<dbReference type="RefSeq" id="WP_005953834.1">
    <property type="nucleotide sequence ID" value="NZ_AENP01000003.1"/>
</dbReference>
<feature type="domain" description="L,D-TPase catalytic" evidence="12">
    <location>
        <begin position="86"/>
        <end position="214"/>
    </location>
</feature>
<keyword evidence="6 9" id="KW-0133">Cell shape</keyword>
<evidence type="ECO:0000256" key="8">
    <source>
        <dbReference type="ARBA" id="ARBA00023316"/>
    </source>
</evidence>
<dbReference type="InterPro" id="IPR005490">
    <property type="entry name" value="LD_TPept_cat_dom"/>
</dbReference>
<dbReference type="Pfam" id="PF03734">
    <property type="entry name" value="YkuD"/>
    <property type="match status" value="1"/>
</dbReference>
<comment type="caution">
    <text evidence="13">The sequence shown here is derived from an EMBL/GenBank/DDBJ whole genome shotgun (WGS) entry which is preliminary data.</text>
</comment>
<reference evidence="13 14" key="1">
    <citation type="submission" date="2010-10" db="EMBL/GenBank/DDBJ databases">
        <authorList>
            <person name="Durkin A.S."/>
            <person name="Madupu R."/>
            <person name="Torralba M."/>
            <person name="Gillis M."/>
            <person name="Methe B."/>
            <person name="Sutton G."/>
            <person name="Nelson K.E."/>
        </authorList>
    </citation>
    <scope>NUCLEOTIDE SEQUENCE [LARGE SCALE GENOMIC DNA]</scope>
    <source>
        <strain evidence="13 14">ACS-146-V-Sch2b</strain>
    </source>
</reference>
<evidence type="ECO:0000259" key="12">
    <source>
        <dbReference type="PROSITE" id="PS52029"/>
    </source>
</evidence>
<dbReference type="GO" id="GO:0018104">
    <property type="term" value="P:peptidoglycan-protein cross-linking"/>
    <property type="evidence" value="ECO:0007669"/>
    <property type="project" value="TreeGrafter"/>
</dbReference>
<feature type="chain" id="PRO_5003185083" evidence="11">
    <location>
        <begin position="24"/>
        <end position="270"/>
    </location>
</feature>
<evidence type="ECO:0000256" key="4">
    <source>
        <dbReference type="ARBA" id="ARBA00022679"/>
    </source>
</evidence>